<evidence type="ECO:0000313" key="8">
    <source>
        <dbReference type="Proteomes" id="UP000324575"/>
    </source>
</evidence>
<dbReference type="Proteomes" id="UP000324575">
    <property type="component" value="Unassembled WGS sequence"/>
</dbReference>
<evidence type="ECO:0000256" key="3">
    <source>
        <dbReference type="ARBA" id="ARBA00022679"/>
    </source>
</evidence>
<evidence type="ECO:0000313" key="7">
    <source>
        <dbReference type="EMBL" id="KAA6301272.1"/>
    </source>
</evidence>
<dbReference type="GO" id="GO:0008299">
    <property type="term" value="P:isoprenoid biosynthetic process"/>
    <property type="evidence" value="ECO:0007669"/>
    <property type="project" value="InterPro"/>
</dbReference>
<dbReference type="Gene3D" id="1.10.600.10">
    <property type="entry name" value="Farnesyl Diphosphate Synthase"/>
    <property type="match status" value="1"/>
</dbReference>
<comment type="caution">
    <text evidence="7">The sequence shown here is derived from an EMBL/GenBank/DDBJ whole genome shotgun (WGS) entry which is preliminary data.</text>
</comment>
<accession>A0A5M8NWN8</accession>
<comment type="similarity">
    <text evidence="2 6">Belongs to the FPP/GGPP synthase family.</text>
</comment>
<evidence type="ECO:0000256" key="5">
    <source>
        <dbReference type="ARBA" id="ARBA00022842"/>
    </source>
</evidence>
<dbReference type="InterPro" id="IPR008949">
    <property type="entry name" value="Isoprenoid_synthase_dom_sf"/>
</dbReference>
<dbReference type="GO" id="GO:0004337">
    <property type="term" value="F:(2E,6E)-farnesyl diphosphate synthase activity"/>
    <property type="evidence" value="ECO:0007669"/>
    <property type="project" value="UniProtKB-EC"/>
</dbReference>
<dbReference type="AlphaFoldDB" id="A0A5M8NWN8"/>
<evidence type="ECO:0000256" key="4">
    <source>
        <dbReference type="ARBA" id="ARBA00022723"/>
    </source>
</evidence>
<dbReference type="InterPro" id="IPR033749">
    <property type="entry name" value="Polyprenyl_synt_CS"/>
</dbReference>
<evidence type="ECO:0000256" key="1">
    <source>
        <dbReference type="ARBA" id="ARBA00001946"/>
    </source>
</evidence>
<gene>
    <name evidence="7" type="ORF">EZS26_002581</name>
</gene>
<dbReference type="EC" id="2.5.1.10" evidence="7"/>
<dbReference type="PROSITE" id="PS00444">
    <property type="entry name" value="POLYPRENYL_SYNTHASE_2"/>
    <property type="match status" value="1"/>
</dbReference>
<dbReference type="SFLD" id="SFLDS00005">
    <property type="entry name" value="Isoprenoid_Synthase_Type_I"/>
    <property type="match status" value="1"/>
</dbReference>
<proteinExistence type="inferred from homology"/>
<dbReference type="InterPro" id="IPR000092">
    <property type="entry name" value="Polyprenyl_synt"/>
</dbReference>
<evidence type="ECO:0000256" key="6">
    <source>
        <dbReference type="RuleBase" id="RU004466"/>
    </source>
</evidence>
<dbReference type="PANTHER" id="PTHR12001:SF85">
    <property type="entry name" value="SHORT CHAIN ISOPRENYL DIPHOSPHATE SYNTHASE"/>
    <property type="match status" value="1"/>
</dbReference>
<dbReference type="CDD" id="cd00685">
    <property type="entry name" value="Trans_IPPS_HT"/>
    <property type="match status" value="1"/>
</dbReference>
<organism evidence="7 8">
    <name type="scientific">Candidatus Ordinivivax streblomastigis</name>
    <dbReference type="NCBI Taxonomy" id="2540710"/>
    <lineage>
        <taxon>Bacteria</taxon>
        <taxon>Pseudomonadati</taxon>
        <taxon>Bacteroidota</taxon>
        <taxon>Bacteroidia</taxon>
        <taxon>Bacteroidales</taxon>
        <taxon>Candidatus Ordinivivax</taxon>
    </lineage>
</organism>
<dbReference type="EMBL" id="SNRX01000022">
    <property type="protein sequence ID" value="KAA6301272.1"/>
    <property type="molecule type" value="Genomic_DNA"/>
</dbReference>
<sequence length="323" mass="36611">MITFEEALSLIAQKTGDIRFPKQPARLYAPIAYLLALKGKKLRPALTLLACSLYKDDVRISINMALAWEIFHNFTLMHDDVMDKADLRRGEPAVHKKWNENTAILSGDAMLIMAYKYLAKYPISCLKELLDLFSTTATEICEGQEYDMQFENRLDIREEEYLNMIRLKTAVLLGACLKSGAVLGGAEAKDQDLLYDFGINLGIAFQIQDDILDVYGDAAVFGKKIGGDILCNKKTYLLVSALNSNNEEARAELLSWLQVNDQPEQKIEAVTKLYNRQLLREKARNQMDSYYKSAIRSLNEVDATSEKKTVLMEIAKELMNREA</sequence>
<dbReference type="SUPFAM" id="SSF48576">
    <property type="entry name" value="Terpenoid synthases"/>
    <property type="match status" value="1"/>
</dbReference>
<comment type="cofactor">
    <cofactor evidence="1">
        <name>Mg(2+)</name>
        <dbReference type="ChEBI" id="CHEBI:18420"/>
    </cofactor>
</comment>
<protein>
    <submittedName>
        <fullName evidence="7">6E-farnesyl diphosphate synthase</fullName>
        <ecNumber evidence="7">2.5.1.10</ecNumber>
    </submittedName>
</protein>
<dbReference type="PANTHER" id="PTHR12001">
    <property type="entry name" value="GERANYLGERANYL PYROPHOSPHATE SYNTHASE"/>
    <property type="match status" value="1"/>
</dbReference>
<keyword evidence="5" id="KW-0460">Magnesium</keyword>
<dbReference type="Pfam" id="PF00348">
    <property type="entry name" value="polyprenyl_synt"/>
    <property type="match status" value="1"/>
</dbReference>
<name>A0A5M8NWN8_9BACT</name>
<dbReference type="PROSITE" id="PS00723">
    <property type="entry name" value="POLYPRENYL_SYNTHASE_1"/>
    <property type="match status" value="1"/>
</dbReference>
<dbReference type="SFLD" id="SFLDG01017">
    <property type="entry name" value="Polyprenyl_Transferase_Like"/>
    <property type="match status" value="1"/>
</dbReference>
<dbReference type="GO" id="GO:0046872">
    <property type="term" value="F:metal ion binding"/>
    <property type="evidence" value="ECO:0007669"/>
    <property type="project" value="UniProtKB-KW"/>
</dbReference>
<keyword evidence="4" id="KW-0479">Metal-binding</keyword>
<reference evidence="7 8" key="1">
    <citation type="submission" date="2019-03" db="EMBL/GenBank/DDBJ databases">
        <title>Single cell metagenomics reveals metabolic interactions within the superorganism composed of flagellate Streblomastix strix and complex community of Bacteroidetes bacteria on its surface.</title>
        <authorList>
            <person name="Treitli S.C."/>
            <person name="Kolisko M."/>
            <person name="Husnik F."/>
            <person name="Keeling P."/>
            <person name="Hampl V."/>
        </authorList>
    </citation>
    <scope>NUCLEOTIDE SEQUENCE [LARGE SCALE GENOMIC DNA]</scope>
    <source>
        <strain evidence="7">St1</strain>
    </source>
</reference>
<keyword evidence="3 6" id="KW-0808">Transferase</keyword>
<evidence type="ECO:0000256" key="2">
    <source>
        <dbReference type="ARBA" id="ARBA00006706"/>
    </source>
</evidence>